<proteinExistence type="predicted"/>
<dbReference type="EMBL" id="CP113865">
    <property type="protein sequence ID" value="WAM34091.1"/>
    <property type="molecule type" value="Genomic_DNA"/>
</dbReference>
<sequence>MSNLGKKLEILMKVLNIKTSDLARFLHIDSSLISKWKNNKRILHPDSEHAKLLVDYLVNKIDDSNIQKLKFIISDIDDISPSTGKIIFEWLFDDREDVASEFSIIYNSSLKACSVYYGNEGRKEAVIRFLGEGRKIKPTEMLLLSQEDMTWLLSDSKFLECWEELMRENLYNQHRIKIVHTVDRDLNSLSTIYRKWIKLYFCGDIVSYYLPHYTDNIIKISIFVLKDCSAILSMSVQDSKDSITFYFDDRETVINLQKIFNSYLKSCRKLVYKIKNIDERDIYDTILEKASPGLNYYYIGTIPYYLDIIETNRDIKDRTAQHKIILFFDKLTDTKVKNDIYDNRAMFEEKVKSKDNIAVKLLIEKIIKKLKEDKNFQVALIKSQALDFDGEFFISGDNLALVFGTDEKTKQPAYLVSEEPTIINSIILSIDRIWEQIPRINRDKKWVIEKLELLYKTI</sequence>
<dbReference type="SUPFAM" id="SSF47413">
    <property type="entry name" value="lambda repressor-like DNA-binding domains"/>
    <property type="match status" value="1"/>
</dbReference>
<organism evidence="1 2">
    <name type="scientific">Caldicellulosiruptor morganii</name>
    <dbReference type="NCBI Taxonomy" id="1387555"/>
    <lineage>
        <taxon>Bacteria</taxon>
        <taxon>Bacillati</taxon>
        <taxon>Bacillota</taxon>
        <taxon>Bacillota incertae sedis</taxon>
        <taxon>Caldicellulosiruptorales</taxon>
        <taxon>Caldicellulosiruptoraceae</taxon>
        <taxon>Caldicellulosiruptor</taxon>
    </lineage>
</organism>
<dbReference type="InterPro" id="IPR001387">
    <property type="entry name" value="Cro/C1-type_HTH"/>
</dbReference>
<dbReference type="Proteomes" id="UP001164909">
    <property type="component" value="Chromosome"/>
</dbReference>
<accession>A0ABY7BPW2</accession>
<protein>
    <submittedName>
        <fullName evidence="1">Helix-turn-helix domain-containing protein</fullName>
    </submittedName>
</protein>
<name>A0ABY7BPW2_9FIRM</name>
<reference evidence="1" key="1">
    <citation type="submission" date="2022-12" db="EMBL/GenBank/DDBJ databases">
        <authorList>
            <person name="Bing R.G."/>
            <person name="Willard D.J."/>
            <person name="Manesh M.J.H."/>
            <person name="Laemthong T."/>
            <person name="Crosby J.R."/>
            <person name="Kelly R.M."/>
        </authorList>
    </citation>
    <scope>NUCLEOTIDE SEQUENCE</scope>
    <source>
        <strain evidence="1">DSM 8990</strain>
    </source>
</reference>
<dbReference type="InterPro" id="IPR010982">
    <property type="entry name" value="Lambda_DNA-bd_dom_sf"/>
</dbReference>
<keyword evidence="2" id="KW-1185">Reference proteome</keyword>
<dbReference type="RefSeq" id="WP_045168416.1">
    <property type="nucleotide sequence ID" value="NZ_CP113865.1"/>
</dbReference>
<gene>
    <name evidence="1" type="ORF">OTK00_000249</name>
</gene>
<dbReference type="CDD" id="cd00093">
    <property type="entry name" value="HTH_XRE"/>
    <property type="match status" value="1"/>
</dbReference>
<evidence type="ECO:0000313" key="1">
    <source>
        <dbReference type="EMBL" id="WAM34091.1"/>
    </source>
</evidence>
<evidence type="ECO:0000313" key="2">
    <source>
        <dbReference type="Proteomes" id="UP001164909"/>
    </source>
</evidence>